<accession>A0A4U0F8C7</accession>
<comment type="cofactor">
    <cofactor evidence="8">
        <name>Mn(2+)</name>
        <dbReference type="ChEBI" id="CHEBI:29035"/>
    </cofactor>
    <text evidence="8">Binds 2 manganese ions per subunit.</text>
</comment>
<evidence type="ECO:0000256" key="7">
    <source>
        <dbReference type="ARBA" id="ARBA00049972"/>
    </source>
</evidence>
<evidence type="ECO:0000313" key="11">
    <source>
        <dbReference type="Proteomes" id="UP000309673"/>
    </source>
</evidence>
<dbReference type="Pfam" id="PF02789">
    <property type="entry name" value="Peptidase_M17_N"/>
    <property type="match status" value="1"/>
</dbReference>
<sequence length="513" mass="55193">MLWSGWQIQFSSAEAESSAGERSDFTAEALVVFIDHSAFHEGKPLLHSALDETLRDWSRRGAFDAKPGETAVLPAMGVLPARYVVFTGYHASPWSIKEFRIAAGAAGKALLHLKAESFTFRIPATMGSTEQQGGPRNAGAAAAEGLLLGMYTRNTSASEGRRLPKPSVRFEFESEGYSEEWEEGFLQGIRTADAVCYARELTNLPANRLTPEAFADEGEALARATGLECRIYDEKQAAEAGMGGLLAVGMGSAKPPRMIVLRYRGRPESNDWLGLIGKGVTFDTGGINVKPWQGMEEFISDMGGAAAVFGTMRGLASRKLRVNVVAVVPAAENMPSGSAYKPGDVITTYSGRTVEVLNTDAEGRIILADGLTTAIREGATRLVDVATLTGAVMHALGDVTSGVITNDEPLLQQILQASQRAGEYLWPLPAHPEYKRMLRSEVADLKNHGGTWGGAIAGGLFIGAFAEDRPWVHIDIGGTAWMWSDRDLEPKGGTGVMVRTLLEWLENESSTAQ</sequence>
<evidence type="ECO:0000256" key="2">
    <source>
        <dbReference type="ARBA" id="ARBA00000967"/>
    </source>
</evidence>
<dbReference type="GO" id="GO:0006508">
    <property type="term" value="P:proteolysis"/>
    <property type="evidence" value="ECO:0007669"/>
    <property type="project" value="UniProtKB-KW"/>
</dbReference>
<evidence type="ECO:0000313" key="10">
    <source>
        <dbReference type="EMBL" id="TJY40983.1"/>
    </source>
</evidence>
<evidence type="ECO:0000256" key="8">
    <source>
        <dbReference type="HAMAP-Rule" id="MF_00181"/>
    </source>
</evidence>
<dbReference type="EC" id="3.4.11.1" evidence="8"/>
<feature type="binding site" evidence="8">
    <location>
        <position position="278"/>
    </location>
    <ligand>
        <name>Mn(2+)</name>
        <dbReference type="ChEBI" id="CHEBI:29035"/>
        <label>2</label>
    </ligand>
</feature>
<evidence type="ECO:0000259" key="9">
    <source>
        <dbReference type="PROSITE" id="PS00631"/>
    </source>
</evidence>
<dbReference type="Gene3D" id="3.40.630.10">
    <property type="entry name" value="Zn peptidases"/>
    <property type="match status" value="1"/>
</dbReference>
<dbReference type="RefSeq" id="WP_136778611.1">
    <property type="nucleotide sequence ID" value="NZ_SUPK01000007.1"/>
</dbReference>
<comment type="catalytic activity">
    <reaction evidence="2 8">
        <text>Release of an N-terminal amino acid, preferentially leucine, but not glutamic or aspartic acids.</text>
        <dbReference type="EC" id="3.4.11.10"/>
    </reaction>
</comment>
<evidence type="ECO:0000256" key="4">
    <source>
        <dbReference type="ARBA" id="ARBA00022438"/>
    </source>
</evidence>
<keyword evidence="8" id="KW-0479">Metal-binding</keyword>
<evidence type="ECO:0000256" key="6">
    <source>
        <dbReference type="ARBA" id="ARBA00022801"/>
    </source>
</evidence>
<feature type="active site" evidence="8">
    <location>
        <position position="364"/>
    </location>
</feature>
<dbReference type="GO" id="GO:0005737">
    <property type="term" value="C:cytoplasm"/>
    <property type="evidence" value="ECO:0007669"/>
    <property type="project" value="UniProtKB-SubCell"/>
</dbReference>
<keyword evidence="11" id="KW-1185">Reference proteome</keyword>
<dbReference type="PANTHER" id="PTHR11963:SF23">
    <property type="entry name" value="CYTOSOL AMINOPEPTIDASE"/>
    <property type="match status" value="1"/>
</dbReference>
<feature type="binding site" evidence="8">
    <location>
        <position position="360"/>
    </location>
    <ligand>
        <name>Mn(2+)</name>
        <dbReference type="ChEBI" id="CHEBI:29035"/>
        <label>1</label>
    </ligand>
</feature>
<evidence type="ECO:0000256" key="1">
    <source>
        <dbReference type="ARBA" id="ARBA00000135"/>
    </source>
</evidence>
<protein>
    <recommendedName>
        <fullName evidence="8">Probable cytosol aminopeptidase</fullName>
        <ecNumber evidence="8">3.4.11.1</ecNumber>
    </recommendedName>
    <alternativeName>
        <fullName evidence="8">Leucine aminopeptidase</fullName>
        <shortName evidence="8">LAP</shortName>
        <ecNumber evidence="8">3.4.11.10</ecNumber>
    </alternativeName>
    <alternativeName>
        <fullName evidence="8">Leucyl aminopeptidase</fullName>
    </alternativeName>
</protein>
<gene>
    <name evidence="8" type="primary">pepA</name>
    <name evidence="10" type="ORF">E5161_14805</name>
</gene>
<dbReference type="CDD" id="cd00433">
    <property type="entry name" value="Peptidase_M17"/>
    <property type="match status" value="1"/>
</dbReference>
<proteinExistence type="inferred from homology"/>
<dbReference type="HAMAP" id="MF_00181">
    <property type="entry name" value="Cytosol_peptidase_M17"/>
    <property type="match status" value="1"/>
</dbReference>
<feature type="active site" evidence="8">
    <location>
        <position position="290"/>
    </location>
</feature>
<dbReference type="Proteomes" id="UP000309673">
    <property type="component" value="Unassembled WGS sequence"/>
</dbReference>
<keyword evidence="6 8" id="KW-0378">Hydrolase</keyword>
<dbReference type="EMBL" id="SUPK01000007">
    <property type="protein sequence ID" value="TJY40983.1"/>
    <property type="molecule type" value="Genomic_DNA"/>
</dbReference>
<dbReference type="InterPro" id="IPR000819">
    <property type="entry name" value="Peptidase_M17_C"/>
</dbReference>
<feature type="binding site" evidence="8">
    <location>
        <position position="362"/>
    </location>
    <ligand>
        <name>Mn(2+)</name>
        <dbReference type="ChEBI" id="CHEBI:29035"/>
        <label>1</label>
    </ligand>
</feature>
<feature type="binding site" evidence="8">
    <location>
        <position position="362"/>
    </location>
    <ligand>
        <name>Mn(2+)</name>
        <dbReference type="ChEBI" id="CHEBI:29035"/>
        <label>2</label>
    </ligand>
</feature>
<comment type="similarity">
    <text evidence="3 8">Belongs to the peptidase M17 family.</text>
</comment>
<feature type="domain" description="Cytosol aminopeptidase" evidence="9">
    <location>
        <begin position="358"/>
        <end position="365"/>
    </location>
</feature>
<reference evidence="10 11" key="1">
    <citation type="submission" date="2019-04" db="EMBL/GenBank/DDBJ databases">
        <title>Cohnella sp. nov., isolated from soil.</title>
        <authorList>
            <person name="Kim W."/>
        </authorList>
    </citation>
    <scope>NUCLEOTIDE SEQUENCE [LARGE SCALE GENOMIC DNA]</scope>
    <source>
        <strain evidence="10 11">CAU 1483</strain>
    </source>
</reference>
<comment type="function">
    <text evidence="7 8">Presumably involved in the processing and regular turnover of intracellular proteins. Catalyzes the removal of unsubstituted N-terminal amino acids from various peptides.</text>
</comment>
<feature type="binding site" evidence="8">
    <location>
        <position position="301"/>
    </location>
    <ligand>
        <name>Mn(2+)</name>
        <dbReference type="ChEBI" id="CHEBI:29035"/>
        <label>2</label>
    </ligand>
</feature>
<dbReference type="SUPFAM" id="SSF52949">
    <property type="entry name" value="Macro domain-like"/>
    <property type="match status" value="1"/>
</dbReference>
<comment type="catalytic activity">
    <reaction evidence="1 8">
        <text>Release of an N-terminal amino acid, Xaa-|-Yaa-, in which Xaa is preferably Leu, but may be other amino acids including Pro although not Arg or Lys, and Yaa may be Pro. Amino acid amides and methyl esters are also readily hydrolyzed, but rates on arylamides are exceedingly low.</text>
        <dbReference type="EC" id="3.4.11.1"/>
    </reaction>
</comment>
<dbReference type="PANTHER" id="PTHR11963">
    <property type="entry name" value="LEUCINE AMINOPEPTIDASE-RELATED"/>
    <property type="match status" value="1"/>
</dbReference>
<keyword evidence="5 8" id="KW-0645">Protease</keyword>
<dbReference type="NCBIfam" id="NF002083">
    <property type="entry name" value="PRK00913.3-5"/>
    <property type="match status" value="1"/>
</dbReference>
<dbReference type="GO" id="GO:0070006">
    <property type="term" value="F:metalloaminopeptidase activity"/>
    <property type="evidence" value="ECO:0007669"/>
    <property type="project" value="InterPro"/>
</dbReference>
<organism evidence="10 11">
    <name type="scientific">Cohnella pontilimi</name>
    <dbReference type="NCBI Taxonomy" id="2564100"/>
    <lineage>
        <taxon>Bacteria</taxon>
        <taxon>Bacillati</taxon>
        <taxon>Bacillota</taxon>
        <taxon>Bacilli</taxon>
        <taxon>Bacillales</taxon>
        <taxon>Paenibacillaceae</taxon>
        <taxon>Cohnella</taxon>
    </lineage>
</organism>
<dbReference type="EC" id="3.4.11.10" evidence="8"/>
<dbReference type="InterPro" id="IPR023042">
    <property type="entry name" value="Peptidase_M17_leu_NH2_pept"/>
</dbReference>
<keyword evidence="8" id="KW-0464">Manganese</keyword>
<dbReference type="PROSITE" id="PS00631">
    <property type="entry name" value="CYTOSOL_AP"/>
    <property type="match status" value="1"/>
</dbReference>
<dbReference type="InterPro" id="IPR008283">
    <property type="entry name" value="Peptidase_M17_N"/>
</dbReference>
<dbReference type="NCBIfam" id="NF002073">
    <property type="entry name" value="PRK00913.1-2"/>
    <property type="match status" value="1"/>
</dbReference>
<evidence type="ECO:0000256" key="5">
    <source>
        <dbReference type="ARBA" id="ARBA00022670"/>
    </source>
</evidence>
<dbReference type="Pfam" id="PF00883">
    <property type="entry name" value="Peptidase_M17"/>
    <property type="match status" value="1"/>
</dbReference>
<feature type="binding site" evidence="8">
    <location>
        <position position="283"/>
    </location>
    <ligand>
        <name>Mn(2+)</name>
        <dbReference type="ChEBI" id="CHEBI:29035"/>
        <label>2</label>
    </ligand>
</feature>
<keyword evidence="8" id="KW-0963">Cytoplasm</keyword>
<dbReference type="InterPro" id="IPR011356">
    <property type="entry name" value="Leucine_aapep/pepB"/>
</dbReference>
<dbReference type="SUPFAM" id="SSF53187">
    <property type="entry name" value="Zn-dependent exopeptidases"/>
    <property type="match status" value="1"/>
</dbReference>
<name>A0A4U0F8C7_9BACL</name>
<evidence type="ECO:0000256" key="3">
    <source>
        <dbReference type="ARBA" id="ARBA00009528"/>
    </source>
</evidence>
<dbReference type="InterPro" id="IPR043472">
    <property type="entry name" value="Macro_dom-like"/>
</dbReference>
<comment type="subcellular location">
    <subcellularLocation>
        <location evidence="8">Cytoplasm</location>
    </subcellularLocation>
</comment>
<dbReference type="GO" id="GO:0030145">
    <property type="term" value="F:manganese ion binding"/>
    <property type="evidence" value="ECO:0007669"/>
    <property type="project" value="UniProtKB-UniRule"/>
</dbReference>
<dbReference type="Gene3D" id="3.40.220.10">
    <property type="entry name" value="Leucine Aminopeptidase, subunit E, domain 1"/>
    <property type="match status" value="1"/>
</dbReference>
<comment type="caution">
    <text evidence="10">The sequence shown here is derived from an EMBL/GenBank/DDBJ whole genome shotgun (WGS) entry which is preliminary data.</text>
</comment>
<feature type="binding site" evidence="8">
    <location>
        <position position="283"/>
    </location>
    <ligand>
        <name>Mn(2+)</name>
        <dbReference type="ChEBI" id="CHEBI:29035"/>
        <label>1</label>
    </ligand>
</feature>
<dbReference type="OrthoDB" id="9809354at2"/>
<dbReference type="AlphaFoldDB" id="A0A4U0F8C7"/>
<keyword evidence="4 8" id="KW-0031">Aminopeptidase</keyword>
<dbReference type="PRINTS" id="PR00481">
    <property type="entry name" value="LAMNOPPTDASE"/>
</dbReference>